<dbReference type="EMBL" id="JAMBOP010000072">
    <property type="protein sequence ID" value="MCM3738585.1"/>
    <property type="molecule type" value="Genomic_DNA"/>
</dbReference>
<comment type="caution">
    <text evidence="1">The sequence shown here is derived from an EMBL/GenBank/DDBJ whole genome shotgun (WGS) entry which is preliminary data.</text>
</comment>
<keyword evidence="2" id="KW-1185">Reference proteome</keyword>
<name>A0ACC6ADA5_9BACI</name>
<evidence type="ECO:0000313" key="1">
    <source>
        <dbReference type="EMBL" id="MCM3738585.1"/>
    </source>
</evidence>
<accession>A0ACC6ADA5</accession>
<dbReference type="Proteomes" id="UP001202289">
    <property type="component" value="Unassembled WGS sequence"/>
</dbReference>
<reference evidence="1" key="1">
    <citation type="submission" date="2022-05" db="EMBL/GenBank/DDBJ databases">
        <title>Comparative Genomics of Spacecraft Associated Microbes.</title>
        <authorList>
            <person name="Tran M.T."/>
            <person name="Wright A."/>
            <person name="Seuylemezian A."/>
            <person name="Eisen J."/>
            <person name="Coil D."/>
        </authorList>
    </citation>
    <scope>NUCLEOTIDE SEQUENCE</scope>
    <source>
        <strain evidence="1">FAIRING 10M-2.2</strain>
    </source>
</reference>
<protein>
    <submittedName>
        <fullName evidence="1">IS4 family transposase</fullName>
    </submittedName>
</protein>
<organism evidence="1 2">
    <name type="scientific">Bacillus cytotoxicus</name>
    <dbReference type="NCBI Taxonomy" id="580165"/>
    <lineage>
        <taxon>Bacteria</taxon>
        <taxon>Bacillati</taxon>
        <taxon>Bacillota</taxon>
        <taxon>Bacilli</taxon>
        <taxon>Bacillales</taxon>
        <taxon>Bacillaceae</taxon>
        <taxon>Bacillus</taxon>
        <taxon>Bacillus cereus group</taxon>
    </lineage>
</organism>
<evidence type="ECO:0000313" key="2">
    <source>
        <dbReference type="Proteomes" id="UP001202289"/>
    </source>
</evidence>
<gene>
    <name evidence="1" type="ORF">M3215_23135</name>
</gene>
<proteinExistence type="predicted"/>
<sequence length="377" mass="43180">MNKNTTSHTLIQNFLSEAELQAILTEFNHTETARKCTVSTVISYLISAATNEWKSLRHAADVGPSVGLISVDHSSLSKHMKALDYAIMKRIFEFIVGKLNRATRRTLKMPRTLLSIDSTTITVGKTRLPWAVYHGERSGIKLHVSFTNETVMPLQIVETTGLKHDGPIGVSLEDKRFILVCDRAYFSIDKVDRYVTEKEKQHFVIRLKDNVQLNRKKSLKGTCPTDSNVTADFTCTIGTPQKQTKKRHRVVQFTDYEGKDMRVVTSLMDVTAEEIAAMYKSRWSIESFFRWIKQNLNVPVLFGTTKNAVFNQLFAALIAYVLLKFLHVQGNKKNPRKSLSFTGFTRLFLCDVLPFEWRISIKETLKFYRCLNQLEIV</sequence>